<organism evidence="16 17">
    <name type="scientific">Neptunomonas marina</name>
    <dbReference type="NCBI Taxonomy" id="1815562"/>
    <lineage>
        <taxon>Bacteria</taxon>
        <taxon>Pseudomonadati</taxon>
        <taxon>Pseudomonadota</taxon>
        <taxon>Gammaproteobacteria</taxon>
        <taxon>Oceanospirillales</taxon>
        <taxon>Oceanospirillaceae</taxon>
        <taxon>Neptunomonas</taxon>
    </lineage>
</organism>
<comment type="similarity">
    <text evidence="4 14">Belongs to the EPSP synthase family.</text>
</comment>
<evidence type="ECO:0000256" key="5">
    <source>
        <dbReference type="ARBA" id="ARBA00022490"/>
    </source>
</evidence>
<dbReference type="FunFam" id="3.65.10.10:FF:000005">
    <property type="entry name" value="3-phosphoshikimate 1-carboxyvinyltransferase"/>
    <property type="match status" value="1"/>
</dbReference>
<dbReference type="InterPro" id="IPR001986">
    <property type="entry name" value="Enolpyruvate_Tfrase_dom"/>
</dbReference>
<comment type="similarity">
    <text evidence="3">Belongs to the prephenate/arogenate dehydrogenase family.</text>
</comment>
<comment type="catalytic activity">
    <reaction evidence="13">
        <text>prephenate + NAD(+) = 3-(4-hydroxyphenyl)pyruvate + CO2 + NADH</text>
        <dbReference type="Rhea" id="RHEA:13869"/>
        <dbReference type="ChEBI" id="CHEBI:16526"/>
        <dbReference type="ChEBI" id="CHEBI:29934"/>
        <dbReference type="ChEBI" id="CHEBI:36242"/>
        <dbReference type="ChEBI" id="CHEBI:57540"/>
        <dbReference type="ChEBI" id="CHEBI:57945"/>
        <dbReference type="EC" id="1.3.1.12"/>
    </reaction>
</comment>
<feature type="binding site" evidence="14">
    <location>
        <position position="616"/>
    </location>
    <ligand>
        <name>3-phosphoshikimate</name>
        <dbReference type="ChEBI" id="CHEBI:145989"/>
    </ligand>
</feature>
<evidence type="ECO:0000256" key="14">
    <source>
        <dbReference type="HAMAP-Rule" id="MF_00210"/>
    </source>
</evidence>
<dbReference type="CDD" id="cd01556">
    <property type="entry name" value="EPSP_synthase"/>
    <property type="match status" value="1"/>
</dbReference>
<dbReference type="RefSeq" id="WP_127694628.1">
    <property type="nucleotide sequence ID" value="NZ_SACQ01000005.1"/>
</dbReference>
<feature type="domain" description="Prephenate/arogenate dehydrogenase" evidence="15">
    <location>
        <begin position="6"/>
        <end position="294"/>
    </location>
</feature>
<dbReference type="UniPathway" id="UPA00053">
    <property type="reaction ID" value="UER00089"/>
</dbReference>
<dbReference type="FunFam" id="3.40.50.720:FF:000208">
    <property type="entry name" value="Prephenate dehydrogenase"/>
    <property type="match status" value="1"/>
</dbReference>
<dbReference type="PANTHER" id="PTHR21090">
    <property type="entry name" value="AROM/DEHYDROQUINATE SYNTHASE"/>
    <property type="match status" value="1"/>
</dbReference>
<evidence type="ECO:0000256" key="1">
    <source>
        <dbReference type="ARBA" id="ARBA00004811"/>
    </source>
</evidence>
<evidence type="ECO:0000256" key="7">
    <source>
        <dbReference type="ARBA" id="ARBA00022605"/>
    </source>
</evidence>
<dbReference type="InterPro" id="IPR008927">
    <property type="entry name" value="6-PGluconate_DH-like_C_sf"/>
</dbReference>
<evidence type="ECO:0000256" key="9">
    <source>
        <dbReference type="ARBA" id="ARBA00023002"/>
    </source>
</evidence>
<dbReference type="SUPFAM" id="SSF55205">
    <property type="entry name" value="EPT/RTPC-like"/>
    <property type="match status" value="1"/>
</dbReference>
<comment type="caution">
    <text evidence="16">The sequence shown here is derived from an EMBL/GenBank/DDBJ whole genome shotgun (WGS) entry which is preliminary data.</text>
</comment>
<dbReference type="GO" id="GO:0009423">
    <property type="term" value="P:chorismate biosynthetic process"/>
    <property type="evidence" value="ECO:0007669"/>
    <property type="project" value="UniProtKB-UniRule"/>
</dbReference>
<evidence type="ECO:0000313" key="17">
    <source>
        <dbReference type="Proteomes" id="UP000282818"/>
    </source>
</evidence>
<keyword evidence="6" id="KW-0827">Tyrosine biosynthesis</keyword>
<dbReference type="Pfam" id="PF02153">
    <property type="entry name" value="PDH_N"/>
    <property type="match status" value="1"/>
</dbReference>
<evidence type="ECO:0000259" key="15">
    <source>
        <dbReference type="PROSITE" id="PS51176"/>
    </source>
</evidence>
<reference evidence="16 17" key="1">
    <citation type="submission" date="2019-01" db="EMBL/GenBank/DDBJ databases">
        <authorList>
            <person name="Chen W.-M."/>
        </authorList>
    </citation>
    <scope>NUCLEOTIDE SEQUENCE [LARGE SCALE GENOMIC DNA]</scope>
    <source>
        <strain evidence="16 17">HPM-16</strain>
    </source>
</reference>
<feature type="binding site" evidence="14">
    <location>
        <position position="689"/>
    </location>
    <ligand>
        <name>phosphoenolpyruvate</name>
        <dbReference type="ChEBI" id="CHEBI:58702"/>
    </ligand>
</feature>
<dbReference type="Gene3D" id="1.10.3660.10">
    <property type="entry name" value="6-phosphogluconate dehydrogenase C-terminal like domain"/>
    <property type="match status" value="1"/>
</dbReference>
<dbReference type="InterPro" id="IPR003099">
    <property type="entry name" value="Prephen_DH"/>
</dbReference>
<keyword evidence="9 16" id="KW-0560">Oxidoreductase</keyword>
<dbReference type="NCBIfam" id="NF011381">
    <property type="entry name" value="PRK14806.1"/>
    <property type="match status" value="1"/>
</dbReference>
<name>A0A437Q7A8_9GAMM</name>
<dbReference type="GO" id="GO:0008977">
    <property type="term" value="F:prephenate dehydrogenase (NAD+) activity"/>
    <property type="evidence" value="ECO:0007669"/>
    <property type="project" value="UniProtKB-EC"/>
</dbReference>
<dbReference type="Pfam" id="PF00275">
    <property type="entry name" value="EPSP_synthase"/>
    <property type="match status" value="1"/>
</dbReference>
<comment type="function">
    <text evidence="14">Catalyzes the transfer of the enolpyruvyl moiety of phosphoenolpyruvate (PEP) to the 5-hydroxyl of shikimate-3-phosphate (S3P) to produce enolpyruvyl shikimate-3-phosphate and inorganic phosphate.</text>
</comment>
<feature type="binding site" evidence="14">
    <location>
        <position position="469"/>
    </location>
    <ligand>
        <name>3-phosphoshikimate</name>
        <dbReference type="ChEBI" id="CHEBI:145989"/>
    </ligand>
</feature>
<dbReference type="EC" id="2.5.1.19" evidence="14"/>
<dbReference type="InterPro" id="IPR036291">
    <property type="entry name" value="NAD(P)-bd_dom_sf"/>
</dbReference>
<comment type="pathway">
    <text evidence="2">Amino-acid biosynthesis; L-tyrosine biosynthesis; (4-hydroxyphenyl)pyruvate from prephenate (NAD(+) route): step 1/1.</text>
</comment>
<feature type="binding site" evidence="14">
    <location>
        <position position="470"/>
    </location>
    <ligand>
        <name>3-phosphoshikimate</name>
        <dbReference type="ChEBI" id="CHEBI:145989"/>
    </ligand>
</feature>
<dbReference type="PROSITE" id="PS00104">
    <property type="entry name" value="EPSP_SYNTHASE_1"/>
    <property type="match status" value="1"/>
</dbReference>
<dbReference type="GO" id="GO:0003866">
    <property type="term" value="F:3-phosphoshikimate 1-carboxyvinyltransferase activity"/>
    <property type="evidence" value="ECO:0007669"/>
    <property type="project" value="UniProtKB-UniRule"/>
</dbReference>
<dbReference type="PROSITE" id="PS51176">
    <property type="entry name" value="PDH_ADH"/>
    <property type="match status" value="1"/>
</dbReference>
<dbReference type="GO" id="GO:0005737">
    <property type="term" value="C:cytoplasm"/>
    <property type="evidence" value="ECO:0007669"/>
    <property type="project" value="UniProtKB-SubCell"/>
</dbReference>
<comment type="pathway">
    <text evidence="1 14">Metabolic intermediate biosynthesis; chorismate biosynthesis; chorismate from D-erythrose 4-phosphate and phosphoenolpyruvate: step 6/7.</text>
</comment>
<comment type="subcellular location">
    <subcellularLocation>
        <location evidence="14">Cytoplasm</location>
    </subcellularLocation>
</comment>
<feature type="binding site" evidence="14">
    <location>
        <position position="325"/>
    </location>
    <ligand>
        <name>3-phosphoshikimate</name>
        <dbReference type="ChEBI" id="CHEBI:145989"/>
    </ligand>
</feature>
<dbReference type="Pfam" id="PF20463">
    <property type="entry name" value="PDH_C"/>
    <property type="match status" value="1"/>
</dbReference>
<dbReference type="Gene3D" id="3.65.10.10">
    <property type="entry name" value="Enolpyruvate transferase domain"/>
    <property type="match status" value="2"/>
</dbReference>
<feature type="binding site" evidence="14">
    <location>
        <position position="643"/>
    </location>
    <ligand>
        <name>3-phosphoshikimate</name>
        <dbReference type="ChEBI" id="CHEBI:145989"/>
    </ligand>
</feature>
<dbReference type="InterPro" id="IPR036968">
    <property type="entry name" value="Enolpyruvate_Tfrase_sf"/>
</dbReference>
<dbReference type="InterPro" id="IPR023193">
    <property type="entry name" value="EPSP_synthase_CS"/>
</dbReference>
<comment type="caution">
    <text evidence="14">Lacks conserved residue(s) required for the propagation of feature annotation.</text>
</comment>
<keyword evidence="5 14" id="KW-0963">Cytoplasm</keyword>
<feature type="binding site" evidence="14">
    <location>
        <position position="324"/>
    </location>
    <ligand>
        <name>3-phosphoshikimate</name>
        <dbReference type="ChEBI" id="CHEBI:145989"/>
    </ligand>
</feature>
<keyword evidence="8 14" id="KW-0808">Transferase</keyword>
<keyword evidence="11 14" id="KW-0057">Aromatic amino acid biosynthesis</keyword>
<accession>A0A437Q7A8</accession>
<dbReference type="InterPro" id="IPR046826">
    <property type="entry name" value="PDH_N"/>
</dbReference>
<dbReference type="PANTHER" id="PTHR21090:SF5">
    <property type="entry name" value="PENTAFUNCTIONAL AROM POLYPEPTIDE"/>
    <property type="match status" value="1"/>
</dbReference>
<evidence type="ECO:0000256" key="11">
    <source>
        <dbReference type="ARBA" id="ARBA00023141"/>
    </source>
</evidence>
<evidence type="ECO:0000256" key="3">
    <source>
        <dbReference type="ARBA" id="ARBA00007964"/>
    </source>
</evidence>
<evidence type="ECO:0000256" key="2">
    <source>
        <dbReference type="ARBA" id="ARBA00005067"/>
    </source>
</evidence>
<dbReference type="NCBIfam" id="TIGR01356">
    <property type="entry name" value="aroA"/>
    <property type="match status" value="1"/>
</dbReference>
<gene>
    <name evidence="14" type="primary">aroA</name>
    <name evidence="16" type="ORF">EOE65_12385</name>
</gene>
<evidence type="ECO:0000256" key="13">
    <source>
        <dbReference type="ARBA" id="ARBA00049260"/>
    </source>
</evidence>
<comment type="catalytic activity">
    <reaction evidence="12">
        <text>3-phosphoshikimate + phosphoenolpyruvate = 5-O-(1-carboxyvinyl)-3-phosphoshikimate + phosphate</text>
        <dbReference type="Rhea" id="RHEA:21256"/>
        <dbReference type="ChEBI" id="CHEBI:43474"/>
        <dbReference type="ChEBI" id="CHEBI:57701"/>
        <dbReference type="ChEBI" id="CHEBI:58702"/>
        <dbReference type="ChEBI" id="CHEBI:145989"/>
        <dbReference type="EC" id="2.5.1.19"/>
    </reaction>
    <physiologicalReaction direction="left-to-right" evidence="12">
        <dbReference type="Rhea" id="RHEA:21257"/>
    </physiologicalReaction>
</comment>
<evidence type="ECO:0000256" key="12">
    <source>
        <dbReference type="ARBA" id="ARBA00044633"/>
    </source>
</evidence>
<feature type="binding site" evidence="14">
    <location>
        <position position="425"/>
    </location>
    <ligand>
        <name>phosphoenolpyruvate</name>
        <dbReference type="ChEBI" id="CHEBI:58702"/>
    </ligand>
</feature>
<feature type="binding site" evidence="14">
    <location>
        <position position="329"/>
    </location>
    <ligand>
        <name>3-phosphoshikimate</name>
        <dbReference type="ChEBI" id="CHEBI:145989"/>
    </ligand>
</feature>
<dbReference type="GO" id="GO:0004665">
    <property type="term" value="F:prephenate dehydrogenase (NADP+) activity"/>
    <property type="evidence" value="ECO:0007669"/>
    <property type="project" value="InterPro"/>
</dbReference>
<dbReference type="EMBL" id="SACQ01000005">
    <property type="protein sequence ID" value="RVU30432.1"/>
    <property type="molecule type" value="Genomic_DNA"/>
</dbReference>
<evidence type="ECO:0000256" key="10">
    <source>
        <dbReference type="ARBA" id="ARBA00023027"/>
    </source>
</evidence>
<dbReference type="InterPro" id="IPR046825">
    <property type="entry name" value="PDH_C"/>
</dbReference>
<dbReference type="Proteomes" id="UP000282818">
    <property type="component" value="Unassembled WGS sequence"/>
</dbReference>
<keyword evidence="7 14" id="KW-0028">Amino-acid biosynthesis</keyword>
<dbReference type="Gene3D" id="3.40.50.720">
    <property type="entry name" value="NAD(P)-binding Rossmann-like Domain"/>
    <property type="match status" value="1"/>
</dbReference>
<dbReference type="SUPFAM" id="SSF51735">
    <property type="entry name" value="NAD(P)-binding Rossmann-fold domains"/>
    <property type="match status" value="1"/>
</dbReference>
<dbReference type="FunFam" id="1.10.3660.10:FF:000003">
    <property type="entry name" value="Prephenate dehydrogenase"/>
    <property type="match status" value="1"/>
</dbReference>
<feature type="binding site" evidence="14">
    <location>
        <position position="324"/>
    </location>
    <ligand>
        <name>phosphoenolpyruvate</name>
        <dbReference type="ChEBI" id="CHEBI:58702"/>
    </ligand>
</feature>
<feature type="active site" description="Proton acceptor" evidence="14">
    <location>
        <position position="616"/>
    </location>
</feature>
<evidence type="ECO:0000256" key="6">
    <source>
        <dbReference type="ARBA" id="ARBA00022498"/>
    </source>
</evidence>
<evidence type="ECO:0000256" key="8">
    <source>
        <dbReference type="ARBA" id="ARBA00022679"/>
    </source>
</evidence>
<dbReference type="InterPro" id="IPR006264">
    <property type="entry name" value="EPSP_synthase"/>
</dbReference>
<dbReference type="InterPro" id="IPR013792">
    <property type="entry name" value="RNA3'P_cycl/enolpyr_Trfase_a/b"/>
</dbReference>
<keyword evidence="17" id="KW-1185">Reference proteome</keyword>
<dbReference type="HAMAP" id="MF_00210">
    <property type="entry name" value="EPSP_synth"/>
    <property type="match status" value="1"/>
</dbReference>
<dbReference type="GO" id="GO:0070403">
    <property type="term" value="F:NAD+ binding"/>
    <property type="evidence" value="ECO:0007669"/>
    <property type="project" value="InterPro"/>
</dbReference>
<evidence type="ECO:0000256" key="4">
    <source>
        <dbReference type="ARBA" id="ARBA00009948"/>
    </source>
</evidence>
<sequence length="740" mass="78720">MTPLVDNLLVIGLGMIGGSLAKALKQRGFARSVIGSDRNEDELTKGVSLGVIDEAGFDLAAAVAKSDLIVLAVPVKATETVLRAIQPYLKAEVVLTDVGSTKRNVIEAAQAVFGRVPEWFVPGHPIAGSEKSGVAAADADLFKKHKVIVAPLDDTSKEAQQLVSRMWQVTGAELIQMDIHRHDEVLAATSHLPHVLAFSLVDTLAKEQDNLEIFRYAAGGFRDFTRIAASDPTMWRDVCDANQAELLAQIDKFTAGLSTLRQAIVENDGQQMLGIFTRAKAAREHFTKMLAGTAYSQKHNNVDVTFHAHSGGVINGQVVVPGDKSISHRAIIFGALAEGETIIDGFLECEDSLATLQAFRDMGVVIEGPYQGRVKIYGVGLHGLCEPPGPLYLGNSATAMRLMAGLLAAQPFDTVLQGDASLSSRPMEQVVEPLRRMGATISTTDGHAPLLIKGGPIQSQEGTLVAANSQIKTALMLAALYAQDAIEIAEPSLTRDHTERMLRQFGANVTVRDGSVAFEGAQRLCGTHLQIPADLSSAALFILAALITEQSDLLITRVGINPGRKTVLDVLCRMGGAITLSQEHDLDGEPVADIHVRSSELVGTSVDASEMLHAIDDFPVICVAAALANGETVIARVPELEHKESNQIEVITQALLSMGASISVEPTEIRIRGKALLNGAELTSGDDHRIAMALAVAAARAEGDVVIKGCANVATSFPDFAEVASKAGLKIHKEETDVSK</sequence>
<dbReference type="SUPFAM" id="SSF48179">
    <property type="entry name" value="6-phosphogluconate dehydrogenase C-terminal domain-like"/>
    <property type="match status" value="1"/>
</dbReference>
<dbReference type="AlphaFoldDB" id="A0A437Q7A8"/>
<proteinExistence type="inferred from homology"/>
<evidence type="ECO:0000313" key="16">
    <source>
        <dbReference type="EMBL" id="RVU30432.1"/>
    </source>
</evidence>
<keyword evidence="10" id="KW-0520">NAD</keyword>
<feature type="binding site" evidence="14">
    <location>
        <position position="470"/>
    </location>
    <ligand>
        <name>phosphoenolpyruvate</name>
        <dbReference type="ChEBI" id="CHEBI:58702"/>
    </ligand>
</feature>
<comment type="subunit">
    <text evidence="14">Monomer.</text>
</comment>
<protein>
    <recommendedName>
        <fullName evidence="14">3-phosphoshikimate 1-carboxyvinyltransferase</fullName>
        <ecNumber evidence="14">2.5.1.19</ecNumber>
    </recommendedName>
    <alternativeName>
        <fullName evidence="14">5-enolpyruvylshikimate-3-phosphate synthase</fullName>
        <shortName evidence="14">EPSP synthase</shortName>
        <shortName evidence="14">EPSPS</shortName>
    </alternativeName>
</protein>
<dbReference type="GO" id="GO:0006571">
    <property type="term" value="P:tyrosine biosynthetic process"/>
    <property type="evidence" value="ECO:0007669"/>
    <property type="project" value="UniProtKB-KW"/>
</dbReference>